<evidence type="ECO:0000256" key="6">
    <source>
        <dbReference type="ARBA" id="ARBA00022692"/>
    </source>
</evidence>
<comment type="pathway">
    <text evidence="3">Sphingolipid metabolism.</text>
</comment>
<keyword evidence="5 10" id="KW-0808">Transferase</keyword>
<keyword evidence="11" id="KW-1185">Reference proteome</keyword>
<evidence type="ECO:0000256" key="9">
    <source>
        <dbReference type="SAM" id="Phobius"/>
    </source>
</evidence>
<protein>
    <submittedName>
        <fullName evidence="10">Ceramide glucosyltransferase</fullName>
    </submittedName>
</protein>
<comment type="pathway">
    <text evidence="2">Lipid metabolism; sphingolipid metabolism.</text>
</comment>
<dbReference type="GO" id="GO:0006679">
    <property type="term" value="P:glucosylceramide biosynthetic process"/>
    <property type="evidence" value="ECO:0007669"/>
    <property type="project" value="TreeGrafter"/>
</dbReference>
<dbReference type="GO" id="GO:0016020">
    <property type="term" value="C:membrane"/>
    <property type="evidence" value="ECO:0007669"/>
    <property type="project" value="UniProtKB-SubCell"/>
</dbReference>
<evidence type="ECO:0000256" key="4">
    <source>
        <dbReference type="ARBA" id="ARBA00022676"/>
    </source>
</evidence>
<dbReference type="Pfam" id="PF13506">
    <property type="entry name" value="Glyco_transf_21"/>
    <property type="match status" value="1"/>
</dbReference>
<proteinExistence type="predicted"/>
<sequence length="433" mass="47887">MPIVALKNTSARELRHTRTYPFLVLHGPVRLKSMLAICIEGLTALLALAGVVYMMLVLWGTRDFHLACRIRGGASGFTPDVSILKPVKGIDHRMYAGFVSHCSQQYAGQFEILFGVSSLSDPAVAEIERLKAEFPSIAIRLIECTRRLGTSGKVSNLVQMLEEARYEHVVINDSDILVSPHYLTKIMSCFRDSSRDAGPRVGLVTAPYVGHTRTKNVGLWSRLEALGISTDFFAGVLTARKLEGGIRFGLGSTLATTRSVLAETGGLEPLVEYLADDYEMGVRIANAGYRVELADEVVETSVPDYSLQGFVDHQLRWARSTRDSRKLGYVGLGITFCLPWAIFACIASGFALWSFTLLSLALLARVAVALSVGVGVLRDEQVLRDLWLLPLRDFFAFGFWLWSFAGDTVVWRGEQFHLHDGRLRRSTPLADAK</sequence>
<gene>
    <name evidence="10" type="ORF">BDD14_3199</name>
</gene>
<keyword evidence="6 9" id="KW-0812">Transmembrane</keyword>
<dbReference type="PANTHER" id="PTHR12726">
    <property type="entry name" value="CERAMIDE GLUCOSYLTRANSFERASE"/>
    <property type="match status" value="1"/>
</dbReference>
<evidence type="ECO:0000313" key="10">
    <source>
        <dbReference type="EMBL" id="RZU41673.1"/>
    </source>
</evidence>
<dbReference type="EMBL" id="SHKW01000001">
    <property type="protein sequence ID" value="RZU41673.1"/>
    <property type="molecule type" value="Genomic_DNA"/>
</dbReference>
<comment type="caution">
    <text evidence="10">The sequence shown here is derived from an EMBL/GenBank/DDBJ whole genome shotgun (WGS) entry which is preliminary data.</text>
</comment>
<feature type="transmembrane region" description="Helical" evidence="9">
    <location>
        <begin position="327"/>
        <end position="351"/>
    </location>
</feature>
<evidence type="ECO:0000313" key="11">
    <source>
        <dbReference type="Proteomes" id="UP000292958"/>
    </source>
</evidence>
<dbReference type="PANTHER" id="PTHR12726:SF0">
    <property type="entry name" value="CERAMIDE GLUCOSYLTRANSFERASE"/>
    <property type="match status" value="1"/>
</dbReference>
<dbReference type="InterPro" id="IPR025993">
    <property type="entry name" value="Ceramide_glucosylTrfase"/>
</dbReference>
<dbReference type="InterPro" id="IPR029044">
    <property type="entry name" value="Nucleotide-diphossugar_trans"/>
</dbReference>
<evidence type="ECO:0000256" key="1">
    <source>
        <dbReference type="ARBA" id="ARBA00004141"/>
    </source>
</evidence>
<keyword evidence="8 9" id="KW-0472">Membrane</keyword>
<name>A0A4Q7YX13_9BACT</name>
<evidence type="ECO:0000256" key="7">
    <source>
        <dbReference type="ARBA" id="ARBA00022989"/>
    </source>
</evidence>
<dbReference type="AlphaFoldDB" id="A0A4Q7YX13"/>
<evidence type="ECO:0000256" key="8">
    <source>
        <dbReference type="ARBA" id="ARBA00023136"/>
    </source>
</evidence>
<dbReference type="GO" id="GO:0008120">
    <property type="term" value="F:ceramide glucosyltransferase activity"/>
    <property type="evidence" value="ECO:0007669"/>
    <property type="project" value="TreeGrafter"/>
</dbReference>
<organism evidence="10 11">
    <name type="scientific">Edaphobacter modestus</name>
    <dbReference type="NCBI Taxonomy" id="388466"/>
    <lineage>
        <taxon>Bacteria</taxon>
        <taxon>Pseudomonadati</taxon>
        <taxon>Acidobacteriota</taxon>
        <taxon>Terriglobia</taxon>
        <taxon>Terriglobales</taxon>
        <taxon>Acidobacteriaceae</taxon>
        <taxon>Edaphobacter</taxon>
    </lineage>
</organism>
<evidence type="ECO:0000256" key="5">
    <source>
        <dbReference type="ARBA" id="ARBA00022679"/>
    </source>
</evidence>
<accession>A0A4Q7YX13</accession>
<feature type="transmembrane region" description="Helical" evidence="9">
    <location>
        <begin position="34"/>
        <end position="59"/>
    </location>
</feature>
<keyword evidence="4" id="KW-0328">Glycosyltransferase</keyword>
<evidence type="ECO:0000256" key="2">
    <source>
        <dbReference type="ARBA" id="ARBA00004760"/>
    </source>
</evidence>
<dbReference type="NCBIfam" id="TIGR03472">
    <property type="entry name" value="HpnI"/>
    <property type="match status" value="1"/>
</dbReference>
<dbReference type="Proteomes" id="UP000292958">
    <property type="component" value="Unassembled WGS sequence"/>
</dbReference>
<comment type="subcellular location">
    <subcellularLocation>
        <location evidence="1">Membrane</location>
        <topology evidence="1">Multi-pass membrane protein</topology>
    </subcellularLocation>
</comment>
<dbReference type="Gene3D" id="3.90.550.10">
    <property type="entry name" value="Spore Coat Polysaccharide Biosynthesis Protein SpsA, Chain A"/>
    <property type="match status" value="1"/>
</dbReference>
<keyword evidence="7 9" id="KW-1133">Transmembrane helix</keyword>
<dbReference type="SUPFAM" id="SSF53448">
    <property type="entry name" value="Nucleotide-diphospho-sugar transferases"/>
    <property type="match status" value="1"/>
</dbReference>
<feature type="transmembrane region" description="Helical" evidence="9">
    <location>
        <begin position="357"/>
        <end position="377"/>
    </location>
</feature>
<dbReference type="InterPro" id="IPR017835">
    <property type="entry name" value="Hopen-assoc_HpnI"/>
</dbReference>
<evidence type="ECO:0000256" key="3">
    <source>
        <dbReference type="ARBA" id="ARBA00004991"/>
    </source>
</evidence>
<reference evidence="10 11" key="1">
    <citation type="submission" date="2019-02" db="EMBL/GenBank/DDBJ databases">
        <title>Genomic Encyclopedia of Archaeal and Bacterial Type Strains, Phase II (KMG-II): from individual species to whole genera.</title>
        <authorList>
            <person name="Goeker M."/>
        </authorList>
    </citation>
    <scope>NUCLEOTIDE SEQUENCE [LARGE SCALE GENOMIC DNA]</scope>
    <source>
        <strain evidence="10 11">DSM 18101</strain>
    </source>
</reference>